<evidence type="ECO:0000313" key="2">
    <source>
        <dbReference type="EMBL" id="RNA28638.1"/>
    </source>
</evidence>
<reference evidence="2 3" key="1">
    <citation type="journal article" date="2018" name="Sci. Rep.">
        <title>Genomic signatures of local adaptation to the degree of environmental predictability in rotifers.</title>
        <authorList>
            <person name="Franch-Gras L."/>
            <person name="Hahn C."/>
            <person name="Garcia-Roger E.M."/>
            <person name="Carmona M.J."/>
            <person name="Serra M."/>
            <person name="Gomez A."/>
        </authorList>
    </citation>
    <scope>NUCLEOTIDE SEQUENCE [LARGE SCALE GENOMIC DNA]</scope>
    <source>
        <strain evidence="2">HYR1</strain>
    </source>
</reference>
<dbReference type="OrthoDB" id="2333662at2759"/>
<keyword evidence="3" id="KW-1185">Reference proteome</keyword>
<dbReference type="AlphaFoldDB" id="A0A3M7RZ61"/>
<name>A0A3M7RZ61_BRAPC</name>
<evidence type="ECO:0000256" key="1">
    <source>
        <dbReference type="SAM" id="MobiDB-lite"/>
    </source>
</evidence>
<comment type="caution">
    <text evidence="2">The sequence shown here is derived from an EMBL/GenBank/DDBJ whole genome shotgun (WGS) entry which is preliminary data.</text>
</comment>
<gene>
    <name evidence="2" type="ORF">BpHYR1_012803</name>
</gene>
<dbReference type="Proteomes" id="UP000276133">
    <property type="component" value="Unassembled WGS sequence"/>
</dbReference>
<proteinExistence type="predicted"/>
<sequence>MESSKKLNQSEIRKPKRIKKRRKPHAKTGLISTAAYLAEKYVNKTNEDFDETKSEQQHLDASCDFFNHKIDKADGAFDVGKSVSASANLAELKAGNEDIGLKTSVLSANAHAEYGFNNSVGVHASLVRAEGHFGPVTVGTGLNLDCSASVGVNGVEASLFGTGISLGPKIGIKTPFADLKVNLF</sequence>
<accession>A0A3M7RZ61</accession>
<dbReference type="EMBL" id="REGN01002359">
    <property type="protein sequence ID" value="RNA28638.1"/>
    <property type="molecule type" value="Genomic_DNA"/>
</dbReference>
<protein>
    <submittedName>
        <fullName evidence="2">Uncharacterized protein</fullName>
    </submittedName>
</protein>
<feature type="region of interest" description="Disordered" evidence="1">
    <location>
        <begin position="1"/>
        <end position="27"/>
    </location>
</feature>
<feature type="compositionally biased region" description="Basic residues" evidence="1">
    <location>
        <begin position="14"/>
        <end position="26"/>
    </location>
</feature>
<feature type="compositionally biased region" description="Polar residues" evidence="1">
    <location>
        <begin position="1"/>
        <end position="10"/>
    </location>
</feature>
<organism evidence="2 3">
    <name type="scientific">Brachionus plicatilis</name>
    <name type="common">Marine rotifer</name>
    <name type="synonym">Brachionus muelleri</name>
    <dbReference type="NCBI Taxonomy" id="10195"/>
    <lineage>
        <taxon>Eukaryota</taxon>
        <taxon>Metazoa</taxon>
        <taxon>Spiralia</taxon>
        <taxon>Gnathifera</taxon>
        <taxon>Rotifera</taxon>
        <taxon>Eurotatoria</taxon>
        <taxon>Monogononta</taxon>
        <taxon>Pseudotrocha</taxon>
        <taxon>Ploima</taxon>
        <taxon>Brachionidae</taxon>
        <taxon>Brachionus</taxon>
    </lineage>
</organism>
<evidence type="ECO:0000313" key="3">
    <source>
        <dbReference type="Proteomes" id="UP000276133"/>
    </source>
</evidence>